<dbReference type="InterPro" id="IPR008651">
    <property type="entry name" value="Uncharacterised_HicB"/>
</dbReference>
<protein>
    <submittedName>
        <fullName evidence="1">Type II toxin-antitoxin system HicB family antitoxin</fullName>
    </submittedName>
</protein>
<dbReference type="SUPFAM" id="SSF47598">
    <property type="entry name" value="Ribbon-helix-helix"/>
    <property type="match status" value="1"/>
</dbReference>
<organism evidence="1 2">
    <name type="scientific">Pontibacter silvestris</name>
    <dbReference type="NCBI Taxonomy" id="2305183"/>
    <lineage>
        <taxon>Bacteria</taxon>
        <taxon>Pseudomonadati</taxon>
        <taxon>Bacteroidota</taxon>
        <taxon>Cytophagia</taxon>
        <taxon>Cytophagales</taxon>
        <taxon>Hymenobacteraceae</taxon>
        <taxon>Pontibacter</taxon>
    </lineage>
</organism>
<evidence type="ECO:0000313" key="1">
    <source>
        <dbReference type="EMBL" id="MFD2067011.1"/>
    </source>
</evidence>
<dbReference type="RefSeq" id="WP_229963016.1">
    <property type="nucleotide sequence ID" value="NZ_JAJJWI010000043.1"/>
</dbReference>
<evidence type="ECO:0000313" key="2">
    <source>
        <dbReference type="Proteomes" id="UP001597369"/>
    </source>
</evidence>
<gene>
    <name evidence="1" type="ORF">ACFSKU_08955</name>
</gene>
<dbReference type="Gene3D" id="1.10.1220.10">
    <property type="entry name" value="Met repressor-like"/>
    <property type="match status" value="1"/>
</dbReference>
<dbReference type="Pfam" id="PF05534">
    <property type="entry name" value="HicB"/>
    <property type="match status" value="1"/>
</dbReference>
<keyword evidence="2" id="KW-1185">Reference proteome</keyword>
<name>A0ABW4WXV3_9BACT</name>
<dbReference type="EMBL" id="JBHUHV010000026">
    <property type="protein sequence ID" value="MFD2067011.1"/>
    <property type="molecule type" value="Genomic_DNA"/>
</dbReference>
<dbReference type="InterPro" id="IPR010985">
    <property type="entry name" value="Ribbon_hlx_hlx"/>
</dbReference>
<comment type="caution">
    <text evidence="1">The sequence shown here is derived from an EMBL/GenBank/DDBJ whole genome shotgun (WGS) entry which is preliminary data.</text>
</comment>
<dbReference type="SUPFAM" id="SSF143100">
    <property type="entry name" value="TTHA1013/TTHA0281-like"/>
    <property type="match status" value="1"/>
</dbReference>
<dbReference type="InterPro" id="IPR013321">
    <property type="entry name" value="Arc_rbn_hlx_hlx"/>
</dbReference>
<dbReference type="InterPro" id="IPR035069">
    <property type="entry name" value="TTHA1013/TTHA0281-like"/>
</dbReference>
<proteinExistence type="predicted"/>
<sequence length="124" mass="14124">MENVLKYKGYIGSVEYSNEDEVFHGKLELVNDLVTYEGESAKELKKNFQDAVDGYIDFCQSKGKEPEKPYKGMFNVRVDQGLHKKAAMIAVMYRTSLNNVVTTALEKYVKEVESDEHESLAMAE</sequence>
<reference evidence="2" key="1">
    <citation type="journal article" date="2019" name="Int. J. Syst. Evol. Microbiol.">
        <title>The Global Catalogue of Microorganisms (GCM) 10K type strain sequencing project: providing services to taxonomists for standard genome sequencing and annotation.</title>
        <authorList>
            <consortium name="The Broad Institute Genomics Platform"/>
            <consortium name="The Broad Institute Genome Sequencing Center for Infectious Disease"/>
            <person name="Wu L."/>
            <person name="Ma J."/>
        </authorList>
    </citation>
    <scope>NUCLEOTIDE SEQUENCE [LARGE SCALE GENOMIC DNA]</scope>
    <source>
        <strain evidence="2">JCM 16545</strain>
    </source>
</reference>
<dbReference type="Proteomes" id="UP001597369">
    <property type="component" value="Unassembled WGS sequence"/>
</dbReference>
<accession>A0ABW4WXV3</accession>